<dbReference type="EMBL" id="CP068146">
    <property type="protein sequence ID" value="QQU46236.1"/>
    <property type="molecule type" value="Genomic_DNA"/>
</dbReference>
<evidence type="ECO:0000259" key="5">
    <source>
        <dbReference type="Pfam" id="PF01258"/>
    </source>
</evidence>
<evidence type="ECO:0000313" key="11">
    <source>
        <dbReference type="Proteomes" id="UP000595309"/>
    </source>
</evidence>
<dbReference type="Proteomes" id="UP000048841">
    <property type="component" value="Unassembled WGS sequence"/>
</dbReference>
<evidence type="ECO:0000313" key="9">
    <source>
        <dbReference type="Proteomes" id="UP000041601"/>
    </source>
</evidence>
<dbReference type="Gene3D" id="1.20.120.910">
    <property type="entry name" value="DksA, coiled-coil domain"/>
    <property type="match status" value="1"/>
</dbReference>
<keyword evidence="1" id="KW-0479">Metal-binding</keyword>
<protein>
    <submittedName>
        <fullName evidence="8">DksA/TraR family C4-type zinc finger protein</fullName>
    </submittedName>
    <submittedName>
        <fullName evidence="6">Zinc-finger containing protein</fullName>
    </submittedName>
</protein>
<feature type="zinc finger region" description="dksA C4-type" evidence="4">
    <location>
        <begin position="39"/>
        <end position="63"/>
    </location>
</feature>
<keyword evidence="2 6" id="KW-0863">Zinc-finger</keyword>
<dbReference type="Proteomes" id="UP000041601">
    <property type="component" value="Unassembled WGS sequence"/>
</dbReference>
<dbReference type="SUPFAM" id="SSF57716">
    <property type="entry name" value="Glucocorticoid receptor-like (DNA-binding domain)"/>
    <property type="match status" value="1"/>
</dbReference>
<reference evidence="6 10" key="2">
    <citation type="submission" date="2015-03" db="EMBL/GenBank/DDBJ databases">
        <authorList>
            <person name="Murphy D."/>
        </authorList>
    </citation>
    <scope>NUCLEOTIDE SEQUENCE [LARGE SCALE GENOMIC DNA]</scope>
    <source>
        <strain evidence="6 10">IP26249</strain>
    </source>
</reference>
<dbReference type="PANTHER" id="PTHR38777">
    <property type="entry name" value="FELS-2 PROPHAGE PROTEIN"/>
    <property type="match status" value="1"/>
</dbReference>
<accession>A0A0E1NG89</accession>
<gene>
    <name evidence="6" type="primary">ybiI</name>
    <name evidence="6" type="ORF">ERS137941_00013</name>
    <name evidence="7" type="ORF">ERS137959_02948</name>
    <name evidence="8" type="ORF">I6I39_14950</name>
</gene>
<keyword evidence="9" id="KW-1185">Reference proteome</keyword>
<dbReference type="InterPro" id="IPR000962">
    <property type="entry name" value="Znf_DskA_TraR"/>
</dbReference>
<evidence type="ECO:0000256" key="3">
    <source>
        <dbReference type="ARBA" id="ARBA00022833"/>
    </source>
</evidence>
<dbReference type="KEGG" id="yet:CH48_3029"/>
<evidence type="ECO:0000256" key="1">
    <source>
        <dbReference type="ARBA" id="ARBA00022723"/>
    </source>
</evidence>
<dbReference type="NCBIfam" id="NF008243">
    <property type="entry name" value="PRK11019.1"/>
    <property type="match status" value="1"/>
</dbReference>
<dbReference type="EMBL" id="CPXJ01000037">
    <property type="protein sequence ID" value="CNE08169.1"/>
    <property type="molecule type" value="Genomic_DNA"/>
</dbReference>
<dbReference type="EMBL" id="CGBR01000001">
    <property type="protein sequence ID" value="CFQ49799.1"/>
    <property type="molecule type" value="Genomic_DNA"/>
</dbReference>
<evidence type="ECO:0000313" key="6">
    <source>
        <dbReference type="EMBL" id="CFQ49799.1"/>
    </source>
</evidence>
<dbReference type="PATRIC" id="fig|630.129.peg.1380"/>
<sequence>MASGWASDSAVQEQIDSTLADAIERARLALGKGDSEIYCLECGQIIPEARRKALAGVKYCLACQNELDKRQTTHSGYNRRGSKDSQLR</sequence>
<dbReference type="GO" id="GO:0008270">
    <property type="term" value="F:zinc ion binding"/>
    <property type="evidence" value="ECO:0007669"/>
    <property type="project" value="UniProtKB-KW"/>
</dbReference>
<keyword evidence="3" id="KW-0862">Zinc</keyword>
<evidence type="ECO:0000313" key="10">
    <source>
        <dbReference type="Proteomes" id="UP000048841"/>
    </source>
</evidence>
<dbReference type="PANTHER" id="PTHR38777:SF1">
    <property type="entry name" value="DNAK SUPPRESSOR PROTEIN"/>
    <property type="match status" value="1"/>
</dbReference>
<dbReference type="AlphaFoldDB" id="A0A0E1NG89"/>
<evidence type="ECO:0000256" key="2">
    <source>
        <dbReference type="ARBA" id="ARBA00022771"/>
    </source>
</evidence>
<proteinExistence type="predicted"/>
<dbReference type="GO" id="GO:1900378">
    <property type="term" value="P:positive regulation of secondary metabolite biosynthetic process"/>
    <property type="evidence" value="ECO:0007669"/>
    <property type="project" value="TreeGrafter"/>
</dbReference>
<dbReference type="Proteomes" id="UP000595309">
    <property type="component" value="Chromosome"/>
</dbReference>
<organism evidence="6 10">
    <name type="scientific">Yersinia enterocolitica</name>
    <dbReference type="NCBI Taxonomy" id="630"/>
    <lineage>
        <taxon>Bacteria</taxon>
        <taxon>Pseudomonadati</taxon>
        <taxon>Pseudomonadota</taxon>
        <taxon>Gammaproteobacteria</taxon>
        <taxon>Enterobacterales</taxon>
        <taxon>Yersiniaceae</taxon>
        <taxon>Yersinia</taxon>
    </lineage>
</organism>
<reference evidence="7 9" key="1">
    <citation type="submission" date="2015-03" db="EMBL/GenBank/DDBJ databases">
        <authorList>
            <consortium name="Pathogen Informatics"/>
            <person name="Murphy D."/>
        </authorList>
    </citation>
    <scope>NUCLEOTIDE SEQUENCE [LARGE SCALE GENOMIC DNA]</scope>
    <source>
        <strain evidence="7 9">IP05342</strain>
    </source>
</reference>
<dbReference type="OMA" id="MAGGWAR"/>
<dbReference type="Pfam" id="PF01258">
    <property type="entry name" value="zf-dskA_traR"/>
    <property type="match status" value="1"/>
</dbReference>
<evidence type="ECO:0000256" key="4">
    <source>
        <dbReference type="PROSITE-ProRule" id="PRU00510"/>
    </source>
</evidence>
<evidence type="ECO:0000313" key="8">
    <source>
        <dbReference type="EMBL" id="QQU46236.1"/>
    </source>
</evidence>
<dbReference type="PROSITE" id="PS51128">
    <property type="entry name" value="ZF_DKSA_2"/>
    <property type="match status" value="1"/>
</dbReference>
<feature type="domain" description="Zinc finger DksA/TraR C4-type" evidence="5">
    <location>
        <begin position="36"/>
        <end position="67"/>
    </location>
</feature>
<evidence type="ECO:0000313" key="7">
    <source>
        <dbReference type="EMBL" id="CNE08169.1"/>
    </source>
</evidence>
<reference evidence="8 11" key="3">
    <citation type="submission" date="2021-01" db="EMBL/GenBank/DDBJ databases">
        <title>FDA dAtabase for Regulatory Grade micrObial Sequences (FDA-ARGOS): Supporting development and validation of Infectious Disease Dx tests.</title>
        <authorList>
            <person name="Blissenbach B."/>
            <person name="Krut O."/>
            <person name="Tallon L."/>
            <person name="Sadzewicz L."/>
            <person name="Zhao X."/>
            <person name="Boylan J."/>
            <person name="Ott S."/>
            <person name="Bowen H."/>
            <person name="Vavikolanu K."/>
            <person name="Mehta A."/>
            <person name="Aluvathingal J."/>
            <person name="Nadendla S."/>
            <person name="Yan Y."/>
            <person name="Sichtig H."/>
        </authorList>
    </citation>
    <scope>NUCLEOTIDE SEQUENCE [LARGE SCALE GENOMIC DNA]</scope>
    <source>
        <strain evidence="8 11">FDAARGOS_1082</strain>
    </source>
</reference>
<dbReference type="GeneID" id="31409792"/>
<dbReference type="RefSeq" id="WP_005158783.1">
    <property type="nucleotide sequence ID" value="NZ_CGBC01000009.1"/>
</dbReference>
<name>A0A0E1NG89_YEREN</name>